<feature type="domain" description="Methyl-accepting transducer" evidence="4">
    <location>
        <begin position="81"/>
        <end position="324"/>
    </location>
</feature>
<dbReference type="AlphaFoldDB" id="A0A1M4UNT4"/>
<reference evidence="6" key="1">
    <citation type="submission" date="2016-11" db="EMBL/GenBank/DDBJ databases">
        <authorList>
            <person name="Varghese N."/>
            <person name="Submissions S."/>
        </authorList>
    </citation>
    <scope>NUCLEOTIDE SEQUENCE [LARGE SCALE GENOMIC DNA]</scope>
    <source>
        <strain evidence="6">DSM 10124</strain>
    </source>
</reference>
<evidence type="ECO:0000256" key="1">
    <source>
        <dbReference type="ARBA" id="ARBA00023224"/>
    </source>
</evidence>
<proteinExistence type="inferred from homology"/>
<keyword evidence="6" id="KW-1185">Reference proteome</keyword>
<dbReference type="Proteomes" id="UP000184423">
    <property type="component" value="Unassembled WGS sequence"/>
</dbReference>
<protein>
    <submittedName>
        <fullName evidence="5">Methyl-accepting chemotaxis protein</fullName>
    </submittedName>
</protein>
<dbReference type="PANTHER" id="PTHR32089:SF112">
    <property type="entry name" value="LYSOZYME-LIKE PROTEIN-RELATED"/>
    <property type="match status" value="1"/>
</dbReference>
<dbReference type="RefSeq" id="WP_073247948.1">
    <property type="nucleotide sequence ID" value="NZ_FQVG01000008.1"/>
</dbReference>
<dbReference type="SMART" id="SM00283">
    <property type="entry name" value="MA"/>
    <property type="match status" value="1"/>
</dbReference>
<dbReference type="PRINTS" id="PR00260">
    <property type="entry name" value="CHEMTRNSDUCR"/>
</dbReference>
<dbReference type="PANTHER" id="PTHR32089">
    <property type="entry name" value="METHYL-ACCEPTING CHEMOTAXIS PROTEIN MCPB"/>
    <property type="match status" value="1"/>
</dbReference>
<keyword evidence="1 3" id="KW-0807">Transducer</keyword>
<organism evidence="5 6">
    <name type="scientific">Caloramator proteoclasticus DSM 10124</name>
    <dbReference type="NCBI Taxonomy" id="1121262"/>
    <lineage>
        <taxon>Bacteria</taxon>
        <taxon>Bacillati</taxon>
        <taxon>Bacillota</taxon>
        <taxon>Clostridia</taxon>
        <taxon>Eubacteriales</taxon>
        <taxon>Clostridiaceae</taxon>
        <taxon>Caloramator</taxon>
    </lineage>
</organism>
<dbReference type="EMBL" id="FQVG01000008">
    <property type="protein sequence ID" value="SHE58240.1"/>
    <property type="molecule type" value="Genomic_DNA"/>
</dbReference>
<evidence type="ECO:0000256" key="2">
    <source>
        <dbReference type="ARBA" id="ARBA00029447"/>
    </source>
</evidence>
<evidence type="ECO:0000313" key="5">
    <source>
        <dbReference type="EMBL" id="SHE58240.1"/>
    </source>
</evidence>
<dbReference type="Pfam" id="PF00015">
    <property type="entry name" value="MCPsignal"/>
    <property type="match status" value="1"/>
</dbReference>
<evidence type="ECO:0000313" key="6">
    <source>
        <dbReference type="Proteomes" id="UP000184423"/>
    </source>
</evidence>
<dbReference type="InterPro" id="IPR004089">
    <property type="entry name" value="MCPsignal_dom"/>
</dbReference>
<dbReference type="GO" id="GO:0016020">
    <property type="term" value="C:membrane"/>
    <property type="evidence" value="ECO:0007669"/>
    <property type="project" value="InterPro"/>
</dbReference>
<dbReference type="PROSITE" id="PS50111">
    <property type="entry name" value="CHEMOTAXIS_TRANSDUC_2"/>
    <property type="match status" value="1"/>
</dbReference>
<comment type="similarity">
    <text evidence="2">Belongs to the methyl-accepting chemotaxis (MCP) protein family.</text>
</comment>
<gene>
    <name evidence="5" type="ORF">SAMN02746091_00705</name>
</gene>
<evidence type="ECO:0000256" key="3">
    <source>
        <dbReference type="PROSITE-ProRule" id="PRU00284"/>
    </source>
</evidence>
<dbReference type="GO" id="GO:0007165">
    <property type="term" value="P:signal transduction"/>
    <property type="evidence" value="ECO:0007669"/>
    <property type="project" value="UniProtKB-KW"/>
</dbReference>
<dbReference type="Gene3D" id="1.10.287.950">
    <property type="entry name" value="Methyl-accepting chemotaxis protein"/>
    <property type="match status" value="1"/>
</dbReference>
<evidence type="ECO:0000259" key="4">
    <source>
        <dbReference type="PROSITE" id="PS50111"/>
    </source>
</evidence>
<dbReference type="SUPFAM" id="SSF58104">
    <property type="entry name" value="Methyl-accepting chemotaxis protein (MCP) signaling domain"/>
    <property type="match status" value="1"/>
</dbReference>
<dbReference type="InterPro" id="IPR004090">
    <property type="entry name" value="Chemotax_Me-accpt_rcpt"/>
</dbReference>
<dbReference type="GO" id="GO:0004888">
    <property type="term" value="F:transmembrane signaling receptor activity"/>
    <property type="evidence" value="ECO:0007669"/>
    <property type="project" value="InterPro"/>
</dbReference>
<dbReference type="GO" id="GO:0006935">
    <property type="term" value="P:chemotaxis"/>
    <property type="evidence" value="ECO:0007669"/>
    <property type="project" value="InterPro"/>
</dbReference>
<sequence>MKDLLKLFLIFVFGGLVSAAFIFLNLNPIISFTILTLLLPLVTYFTSKRVVYVKEKVEKNELNFTDISKKLANSSRDIYISSNKLYDLSKEIYSLSDEITVLSDKDNSNIKSIIKEIENIMSKVSDIMRSAQDAKNFSNYCIKDIKENENSIKTSRQNFDELINVYRNFSKSKDELVTSSQKIYEIADYINEIANKTHLLSLNASIEAARAGESGRGFLVVASEIKKLAAQSKEFSDNIKKVLDGITQNINRLDEVSNQSSIKMEQTKMEMEELYNSIYRFINSSVELNKNIDNVIIQAKGIESSTNSALETAQAVYSSHENTSSLIEKAAELIQNQWTVVEKFKVISNDISSASDEFLSQSIDKSVEDKLVEIGKKIMEYRGDKSEAALKRLCKELDINDVYYANSQGIFEYGTTKDALGLNIFELDRRYRDFVKSGREVQIYPLTRRLDTGELFKFMAVKRVDKEGVISVGISIDKLLNKCHPGEM</sequence>
<accession>A0A1M4UNT4</accession>
<name>A0A1M4UNT4_9CLOT</name>